<reference evidence="2" key="1">
    <citation type="submission" date="2021-01" db="EMBL/GenBank/DDBJ databases">
        <authorList>
            <person name="Corre E."/>
            <person name="Pelletier E."/>
            <person name="Niang G."/>
            <person name="Scheremetjew M."/>
            <person name="Finn R."/>
            <person name="Kale V."/>
            <person name="Holt S."/>
            <person name="Cochrane G."/>
            <person name="Meng A."/>
            <person name="Brown T."/>
            <person name="Cohen L."/>
        </authorList>
    </citation>
    <scope>NUCLEOTIDE SEQUENCE</scope>
    <source>
        <strain evidence="2">CCAP 1951/1</strain>
    </source>
</reference>
<sequence length="515" mass="52282">MPGATPPSAVGTPANTMRHSLRQSQRGAASTVGGVTLSTVRYGLFAAGDPVRAETGRVVTFELYALNPKRKDCLGIVSDELRKHAGAPLAESIVWHPTEPRGPNPSSESFAALATRQVLIQHTPGEPAATTLATQLLRRTVAEAGAAAQTAAKKKPTATVVAPASAPPSGGPTSDASAPRPKPKPAPASTSKNALTGAAAAVAADPTVVSSASNAVRAAIQSDVPPAPSLTKGLVSPGASVALARSTAFQQRNHERSFAASMRRAGGGEAPFAASVSFAPGLNDAGAADIDDVAPGLEGVEQRAAHTGATPAAQALSAAFRAAWNVASGNVDDGASPPPISTTLAPGGRAGRRRSSVLLPTNPSTPADGLIAGRLTLDAPSGLTAEALPGPFSMRGGPTPRHAGGEGDPLDIDDDLLSAPTTSTRRRSMSRRRSSLFQRPPPTPSVPSATEVATAITTDGEARFRAWLSPFAPTGIEYIGVLRYADGGVAVRPHGGVVQHATEPVIFPVFVAKPH</sequence>
<dbReference type="AlphaFoldDB" id="A0A7S1QZJ0"/>
<feature type="compositionally biased region" description="Low complexity" evidence="1">
    <location>
        <begin position="148"/>
        <end position="164"/>
    </location>
</feature>
<organism evidence="2">
    <name type="scientific">Neobodo designis</name>
    <name type="common">Flagellated protozoan</name>
    <name type="synonym">Bodo designis</name>
    <dbReference type="NCBI Taxonomy" id="312471"/>
    <lineage>
        <taxon>Eukaryota</taxon>
        <taxon>Discoba</taxon>
        <taxon>Euglenozoa</taxon>
        <taxon>Kinetoplastea</taxon>
        <taxon>Metakinetoplastina</taxon>
        <taxon>Neobodonida</taxon>
        <taxon>Neobodo</taxon>
    </lineage>
</organism>
<feature type="region of interest" description="Disordered" evidence="1">
    <location>
        <begin position="148"/>
        <end position="193"/>
    </location>
</feature>
<proteinExistence type="predicted"/>
<gene>
    <name evidence="2" type="ORF">NDES1114_LOCUS33481</name>
</gene>
<feature type="compositionally biased region" description="Basic residues" evidence="1">
    <location>
        <begin position="424"/>
        <end position="434"/>
    </location>
</feature>
<dbReference type="EMBL" id="HBGF01050008">
    <property type="protein sequence ID" value="CAD9152215.1"/>
    <property type="molecule type" value="Transcribed_RNA"/>
</dbReference>
<evidence type="ECO:0000313" key="2">
    <source>
        <dbReference type="EMBL" id="CAD9152215.1"/>
    </source>
</evidence>
<accession>A0A7S1QZJ0</accession>
<feature type="region of interest" description="Disordered" evidence="1">
    <location>
        <begin position="382"/>
        <end position="448"/>
    </location>
</feature>
<name>A0A7S1QZJ0_NEODS</name>
<feature type="region of interest" description="Disordered" evidence="1">
    <location>
        <begin position="329"/>
        <end position="370"/>
    </location>
</feature>
<evidence type="ECO:0000256" key="1">
    <source>
        <dbReference type="SAM" id="MobiDB-lite"/>
    </source>
</evidence>
<protein>
    <submittedName>
        <fullName evidence="2">Uncharacterized protein</fullName>
    </submittedName>
</protein>